<dbReference type="Proteomes" id="UP000297540">
    <property type="component" value="Unassembled WGS sequence"/>
</dbReference>
<gene>
    <name evidence="1" type="ORF">E2R66_04360</name>
</gene>
<keyword evidence="2" id="KW-1185">Reference proteome</keyword>
<reference evidence="1 2" key="1">
    <citation type="journal article" date="2017" name="Int. J. Syst. Evol. Microbiol.">
        <title>Mucilaginibacterpsychrotolerans sp. nov., isolated from peatlands.</title>
        <authorList>
            <person name="Deng Y."/>
            <person name="Shen L."/>
            <person name="Xu B."/>
            <person name="Liu Y."/>
            <person name="Gu Z."/>
            <person name="Liu H."/>
            <person name="Zhou Y."/>
        </authorList>
    </citation>
    <scope>NUCLEOTIDE SEQUENCE [LARGE SCALE GENOMIC DNA]</scope>
    <source>
        <strain evidence="1 2">NH7-4</strain>
    </source>
</reference>
<organism evidence="1 2">
    <name type="scientific">Mucilaginibacter psychrotolerans</name>
    <dbReference type="NCBI Taxonomy" id="1524096"/>
    <lineage>
        <taxon>Bacteria</taxon>
        <taxon>Pseudomonadati</taxon>
        <taxon>Bacteroidota</taxon>
        <taxon>Sphingobacteriia</taxon>
        <taxon>Sphingobacteriales</taxon>
        <taxon>Sphingobacteriaceae</taxon>
        <taxon>Mucilaginibacter</taxon>
    </lineage>
</organism>
<evidence type="ECO:0000313" key="1">
    <source>
        <dbReference type="EMBL" id="TFF39610.1"/>
    </source>
</evidence>
<dbReference type="RefSeq" id="WP_133227050.1">
    <property type="nucleotide sequence ID" value="NZ_SOZE01000003.1"/>
</dbReference>
<accession>A0A4Y8SLQ5</accession>
<dbReference type="AlphaFoldDB" id="A0A4Y8SLQ5"/>
<dbReference type="OrthoDB" id="1494738at2"/>
<evidence type="ECO:0000313" key="2">
    <source>
        <dbReference type="Proteomes" id="UP000297540"/>
    </source>
</evidence>
<sequence length="127" mass="14847">MIEVVCSSCTKSALLIHSEAPVTVEHFLDIDYSSRIWEFNCIHCLKRMTVLWEETKKFSLTNKVEIGNEVVWAWNKNHLAFIVSVLKKEEITNHAWANFRTYINKSWLTKIHNNSVINKLEALLKNT</sequence>
<proteinExistence type="predicted"/>
<name>A0A4Y8SLQ5_9SPHI</name>
<protein>
    <submittedName>
        <fullName evidence="1">Uncharacterized protein</fullName>
    </submittedName>
</protein>
<comment type="caution">
    <text evidence="1">The sequence shown here is derived from an EMBL/GenBank/DDBJ whole genome shotgun (WGS) entry which is preliminary data.</text>
</comment>
<dbReference type="EMBL" id="SOZE01000003">
    <property type="protein sequence ID" value="TFF39610.1"/>
    <property type="molecule type" value="Genomic_DNA"/>
</dbReference>